<dbReference type="PANTHER" id="PTHR30477:SF0">
    <property type="entry name" value="METAL TRANSPORT SYSTEM MEMBRANE PROTEIN TM_0125-RELATED"/>
    <property type="match status" value="1"/>
</dbReference>
<dbReference type="InterPro" id="IPR001626">
    <property type="entry name" value="ABC_TroCD"/>
</dbReference>
<feature type="transmembrane region" description="Helical" evidence="7">
    <location>
        <begin position="42"/>
        <end position="73"/>
    </location>
</feature>
<dbReference type="Proteomes" id="UP000198668">
    <property type="component" value="Unassembled WGS sequence"/>
</dbReference>
<dbReference type="AlphaFoldDB" id="A0A1I3CYW6"/>
<evidence type="ECO:0000256" key="3">
    <source>
        <dbReference type="ARBA" id="ARBA00022692"/>
    </source>
</evidence>
<dbReference type="Pfam" id="PF00950">
    <property type="entry name" value="ABC-3"/>
    <property type="match status" value="1"/>
</dbReference>
<dbReference type="GO" id="GO:0010043">
    <property type="term" value="P:response to zinc ion"/>
    <property type="evidence" value="ECO:0007669"/>
    <property type="project" value="TreeGrafter"/>
</dbReference>
<keyword evidence="5 7" id="KW-0472">Membrane</keyword>
<comment type="similarity">
    <text evidence="2 6">Belongs to the ABC-3 integral membrane protein family.</text>
</comment>
<protein>
    <submittedName>
        <fullName evidence="8">Zinc transport system permease protein</fullName>
    </submittedName>
</protein>
<name>A0A1I3CYW6_9LACT</name>
<evidence type="ECO:0000256" key="4">
    <source>
        <dbReference type="ARBA" id="ARBA00022989"/>
    </source>
</evidence>
<feature type="transmembrane region" description="Helical" evidence="7">
    <location>
        <begin position="242"/>
        <end position="260"/>
    </location>
</feature>
<dbReference type="FunFam" id="1.10.3470.10:FF:000008">
    <property type="entry name" value="Zinc ABC transporter, permease protein"/>
    <property type="match status" value="1"/>
</dbReference>
<evidence type="ECO:0000256" key="5">
    <source>
        <dbReference type="ARBA" id="ARBA00023136"/>
    </source>
</evidence>
<reference evidence="8 9" key="1">
    <citation type="submission" date="2016-10" db="EMBL/GenBank/DDBJ databases">
        <authorList>
            <person name="de Groot N.N."/>
        </authorList>
    </citation>
    <scope>NUCLEOTIDE SEQUENCE [LARGE SCALE GENOMIC DNA]</scope>
    <source>
        <strain evidence="8 9">DSM 27630</strain>
    </source>
</reference>
<accession>A0A1I3CYW6</accession>
<comment type="subcellular location">
    <subcellularLocation>
        <location evidence="6">Cell membrane</location>
        <topology evidence="6">Multi-pass membrane protein</topology>
    </subcellularLocation>
    <subcellularLocation>
        <location evidence="1">Membrane</location>
        <topology evidence="1">Multi-pass membrane protein</topology>
    </subcellularLocation>
</comment>
<keyword evidence="9" id="KW-1185">Reference proteome</keyword>
<keyword evidence="6" id="KW-0813">Transport</keyword>
<evidence type="ECO:0000313" key="8">
    <source>
        <dbReference type="EMBL" id="SFH79633.1"/>
    </source>
</evidence>
<evidence type="ECO:0000256" key="2">
    <source>
        <dbReference type="ARBA" id="ARBA00008034"/>
    </source>
</evidence>
<dbReference type="GO" id="GO:0055085">
    <property type="term" value="P:transmembrane transport"/>
    <property type="evidence" value="ECO:0007669"/>
    <property type="project" value="InterPro"/>
</dbReference>
<keyword evidence="3 6" id="KW-0812">Transmembrane</keyword>
<dbReference type="CDD" id="cd06550">
    <property type="entry name" value="TM_ABC_iron-siderophores_like"/>
    <property type="match status" value="1"/>
</dbReference>
<dbReference type="InterPro" id="IPR037294">
    <property type="entry name" value="ABC_BtuC-like"/>
</dbReference>
<evidence type="ECO:0000256" key="6">
    <source>
        <dbReference type="RuleBase" id="RU003943"/>
    </source>
</evidence>
<organism evidence="8 9">
    <name type="scientific">Pisciglobus halotolerans</name>
    <dbReference type="NCBI Taxonomy" id="745365"/>
    <lineage>
        <taxon>Bacteria</taxon>
        <taxon>Bacillati</taxon>
        <taxon>Bacillota</taxon>
        <taxon>Bacilli</taxon>
        <taxon>Lactobacillales</taxon>
        <taxon>Carnobacteriaceae</taxon>
    </lineage>
</organism>
<evidence type="ECO:0000313" key="9">
    <source>
        <dbReference type="Proteomes" id="UP000198668"/>
    </source>
</evidence>
<dbReference type="SUPFAM" id="SSF81345">
    <property type="entry name" value="ABC transporter involved in vitamin B12 uptake, BtuC"/>
    <property type="match status" value="1"/>
</dbReference>
<evidence type="ECO:0000256" key="7">
    <source>
        <dbReference type="SAM" id="Phobius"/>
    </source>
</evidence>
<feature type="transmembrane region" description="Helical" evidence="7">
    <location>
        <begin position="12"/>
        <end position="30"/>
    </location>
</feature>
<feature type="transmembrane region" description="Helical" evidence="7">
    <location>
        <begin position="85"/>
        <end position="105"/>
    </location>
</feature>
<sequence>MFFYGFMQRAFQASFIIALIAPVLGLFLILRRQSLMADTLSHVSLAGVALGLLINVNPTVTTLLVVVAAAILLEYLRSLYKSYSEISIAMLMSGGMALALVLMGLGAGSSTVSIQQYLFGSIVTISSQQVALLAVLGVMILALYVLFRKPLYVLTFDEETAFTAGLPIKWMSIAFNVVTGVAIAVIMPIAGALLVSSILVLPAAIAMRLSKRFDLVIIVGMVIGLIGMFSGLAVSYEVGTPPGATIALIFILIFMLITAWKKARMLMKRKKNASLADH</sequence>
<feature type="transmembrane region" description="Helical" evidence="7">
    <location>
        <begin position="213"/>
        <end position="236"/>
    </location>
</feature>
<keyword evidence="4 7" id="KW-1133">Transmembrane helix</keyword>
<dbReference type="EMBL" id="FOQE01000025">
    <property type="protein sequence ID" value="SFH79633.1"/>
    <property type="molecule type" value="Genomic_DNA"/>
</dbReference>
<evidence type="ECO:0000256" key="1">
    <source>
        <dbReference type="ARBA" id="ARBA00004141"/>
    </source>
</evidence>
<dbReference type="GO" id="GO:0043190">
    <property type="term" value="C:ATP-binding cassette (ABC) transporter complex"/>
    <property type="evidence" value="ECO:0007669"/>
    <property type="project" value="InterPro"/>
</dbReference>
<proteinExistence type="inferred from homology"/>
<dbReference type="PANTHER" id="PTHR30477">
    <property type="entry name" value="ABC-TRANSPORTER METAL-BINDING PROTEIN"/>
    <property type="match status" value="1"/>
</dbReference>
<gene>
    <name evidence="8" type="ORF">SAMN04489868_12525</name>
</gene>
<dbReference type="Gene3D" id="1.10.3470.10">
    <property type="entry name" value="ABC transporter involved in vitamin B12 uptake, BtuC"/>
    <property type="match status" value="1"/>
</dbReference>
<feature type="transmembrane region" description="Helical" evidence="7">
    <location>
        <begin position="173"/>
        <end position="201"/>
    </location>
</feature>
<feature type="transmembrane region" description="Helical" evidence="7">
    <location>
        <begin position="117"/>
        <end position="147"/>
    </location>
</feature>